<dbReference type="KEGG" id="paca:ID47_07250"/>
<sequence length="63" mass="7446">MIEYLKEKKQGSRYFLYKEADWRTRASYKVACLILKLRQIVALTALMRKIVMIANAKLKSLHT</sequence>
<dbReference type="RefSeq" id="WP_038465099.1">
    <property type="nucleotide sequence ID" value="NZ_CP008941.1"/>
</dbReference>
<dbReference type="EMBL" id="CP008941">
    <property type="protein sequence ID" value="AIK96567.1"/>
    <property type="molecule type" value="Genomic_DNA"/>
</dbReference>
<dbReference type="Proteomes" id="UP000028926">
    <property type="component" value="Chromosome"/>
</dbReference>
<dbReference type="HOGENOM" id="CLU_2877465_0_0_5"/>
<gene>
    <name evidence="1" type="ORF">ID47_07250</name>
</gene>
<name>A0A077ATQ7_9PROT</name>
<organism evidence="1 2">
    <name type="scientific">Candidatus Odyssella acanthamoebae</name>
    <dbReference type="NCBI Taxonomy" id="91604"/>
    <lineage>
        <taxon>Bacteria</taxon>
        <taxon>Pseudomonadati</taxon>
        <taxon>Pseudomonadota</taxon>
        <taxon>Alphaproteobacteria</taxon>
        <taxon>Holosporales</taxon>
        <taxon>Candidatus Paracaedibacteraceae</taxon>
        <taxon>Candidatus Odyssella</taxon>
    </lineage>
</organism>
<evidence type="ECO:0000313" key="2">
    <source>
        <dbReference type="Proteomes" id="UP000028926"/>
    </source>
</evidence>
<reference evidence="1 2" key="1">
    <citation type="submission" date="2014-07" db="EMBL/GenBank/DDBJ databases">
        <title>Comparative genomic insights into amoeba endosymbionts belonging to the families of Holosporaceae and Candidatus Midichloriaceae within Rickettsiales.</title>
        <authorList>
            <person name="Wang Z."/>
            <person name="Wu M."/>
        </authorList>
    </citation>
    <scope>NUCLEOTIDE SEQUENCE [LARGE SCALE GENOMIC DNA]</scope>
    <source>
        <strain evidence="1">PRA3</strain>
    </source>
</reference>
<dbReference type="STRING" id="91604.ID47_07250"/>
<evidence type="ECO:0000313" key="1">
    <source>
        <dbReference type="EMBL" id="AIK96567.1"/>
    </source>
</evidence>
<protein>
    <submittedName>
        <fullName evidence="1">Uncharacterized protein</fullName>
    </submittedName>
</protein>
<proteinExistence type="predicted"/>
<keyword evidence="2" id="KW-1185">Reference proteome</keyword>
<accession>A0A077ATQ7</accession>
<dbReference type="AlphaFoldDB" id="A0A077ATQ7"/>